<dbReference type="RefSeq" id="WP_309651687.1">
    <property type="nucleotide sequence ID" value="NZ_JARWAK010000003.1"/>
</dbReference>
<dbReference type="CDD" id="cd02933">
    <property type="entry name" value="OYE_like_FMN"/>
    <property type="match status" value="1"/>
</dbReference>
<sequence>MSIDTLLTPLRLGELTLPNRILMAPLTRARTPDGVPGPLQQAYYGQRAGAGLIISEATNISPTARGYVYTPGIWTDAQEAGWRGVAQAVHARGGRLALQLWHVGRVSHEWVQPDGRAPVAPSALRAEGAECFVEFPDGRAGRHPTSPPRALAREELPGIVDDYRRAARRADRSGVDMVEIHAANGYLLNQFLATGSNHRRDRYGGSLENRARFPLEVVDAVAEVMGPARVGVRLTPFIEIFGLTDDEPEAMALYLAEQLSRRGIAYLHLNEPDWAGGEIHFTDAFRRAMRERFGGALIFCGHYDAERAARLIEAAIGDAVAIGRPYIANPDLVERIRVGAPWQAPDPATFYGGGAEGYTDYPFLDNGHDRLVDAG</sequence>
<dbReference type="InterPro" id="IPR045247">
    <property type="entry name" value="Oye-like"/>
</dbReference>
<dbReference type="InterPro" id="IPR001155">
    <property type="entry name" value="OxRdtase_FMN_N"/>
</dbReference>
<protein>
    <submittedName>
        <fullName evidence="2">Alkene reductase</fullName>
    </submittedName>
</protein>
<comment type="caution">
    <text evidence="2">The sequence shown here is derived from an EMBL/GenBank/DDBJ whole genome shotgun (WGS) entry which is preliminary data.</text>
</comment>
<proteinExistence type="predicted"/>
<evidence type="ECO:0000313" key="3">
    <source>
        <dbReference type="Proteomes" id="UP001264519"/>
    </source>
</evidence>
<evidence type="ECO:0000259" key="1">
    <source>
        <dbReference type="Pfam" id="PF00724"/>
    </source>
</evidence>
<gene>
    <name evidence="2" type="ORF">QC818_04655</name>
</gene>
<dbReference type="InterPro" id="IPR013785">
    <property type="entry name" value="Aldolase_TIM"/>
</dbReference>
<accession>A0ABU1FZH8</accession>
<dbReference type="Pfam" id="PF00724">
    <property type="entry name" value="Oxidored_FMN"/>
    <property type="match status" value="1"/>
</dbReference>
<dbReference type="NCBIfam" id="NF007899">
    <property type="entry name" value="PRK10605.1"/>
    <property type="match status" value="1"/>
</dbReference>
<evidence type="ECO:0000313" key="2">
    <source>
        <dbReference type="EMBL" id="MDR5866081.1"/>
    </source>
</evidence>
<dbReference type="Gene3D" id="3.20.20.70">
    <property type="entry name" value="Aldolase class I"/>
    <property type="match status" value="1"/>
</dbReference>
<organism evidence="2 3">
    <name type="scientific">Halomonas koreensis</name>
    <dbReference type="NCBI Taxonomy" id="245385"/>
    <lineage>
        <taxon>Bacteria</taxon>
        <taxon>Pseudomonadati</taxon>
        <taxon>Pseudomonadota</taxon>
        <taxon>Gammaproteobacteria</taxon>
        <taxon>Oceanospirillales</taxon>
        <taxon>Halomonadaceae</taxon>
        <taxon>Halomonas</taxon>
    </lineage>
</organism>
<dbReference type="EMBL" id="JARWAK010000003">
    <property type="protein sequence ID" value="MDR5866081.1"/>
    <property type="molecule type" value="Genomic_DNA"/>
</dbReference>
<name>A0ABU1FZH8_9GAMM</name>
<feature type="domain" description="NADH:flavin oxidoreductase/NADH oxidase N-terminal" evidence="1">
    <location>
        <begin position="6"/>
        <end position="340"/>
    </location>
</feature>
<dbReference type="SUPFAM" id="SSF51395">
    <property type="entry name" value="FMN-linked oxidoreductases"/>
    <property type="match status" value="1"/>
</dbReference>
<keyword evidence="3" id="KW-1185">Reference proteome</keyword>
<reference evidence="2 3" key="1">
    <citation type="submission" date="2023-04" db="EMBL/GenBank/DDBJ databases">
        <title>A long-awaited taxogenomic arrangement of the family Halomonadaceae.</title>
        <authorList>
            <person name="De La Haba R."/>
            <person name="Chuvochina M."/>
            <person name="Wittouck S."/>
            <person name="Arahal D.R."/>
            <person name="Sanchez-Porro C."/>
            <person name="Hugenholtz P."/>
            <person name="Ventosa A."/>
        </authorList>
    </citation>
    <scope>NUCLEOTIDE SEQUENCE [LARGE SCALE GENOMIC DNA]</scope>
    <source>
        <strain evidence="2 3">DSM 23530</strain>
    </source>
</reference>
<dbReference type="PANTHER" id="PTHR22893">
    <property type="entry name" value="NADH OXIDOREDUCTASE-RELATED"/>
    <property type="match status" value="1"/>
</dbReference>
<dbReference type="PANTHER" id="PTHR22893:SF91">
    <property type="entry name" value="NADPH DEHYDROGENASE 2-RELATED"/>
    <property type="match status" value="1"/>
</dbReference>
<dbReference type="Proteomes" id="UP001264519">
    <property type="component" value="Unassembled WGS sequence"/>
</dbReference>